<keyword evidence="1" id="KW-0812">Transmembrane</keyword>
<dbReference type="InterPro" id="IPR036259">
    <property type="entry name" value="MFS_trans_sf"/>
</dbReference>
<dbReference type="InterPro" id="IPR011701">
    <property type="entry name" value="MFS"/>
</dbReference>
<name>A0A7M7HH35_STRPU</name>
<dbReference type="Pfam" id="PF07690">
    <property type="entry name" value="MFS_1"/>
    <property type="match status" value="1"/>
</dbReference>
<dbReference type="Proteomes" id="UP000007110">
    <property type="component" value="Unassembled WGS sequence"/>
</dbReference>
<dbReference type="SUPFAM" id="SSF103473">
    <property type="entry name" value="MFS general substrate transporter"/>
    <property type="match status" value="1"/>
</dbReference>
<dbReference type="GO" id="GO:0005886">
    <property type="term" value="C:plasma membrane"/>
    <property type="evidence" value="ECO:0000318"/>
    <property type="project" value="GO_Central"/>
</dbReference>
<accession>A0A7M7HH35</accession>
<feature type="transmembrane region" description="Helical" evidence="1">
    <location>
        <begin position="397"/>
        <end position="421"/>
    </location>
</feature>
<feature type="transmembrane region" description="Helical" evidence="1">
    <location>
        <begin position="273"/>
        <end position="296"/>
    </location>
</feature>
<dbReference type="InParanoid" id="A0A7M7HH35"/>
<dbReference type="Gene3D" id="1.20.1250.20">
    <property type="entry name" value="MFS general substrate transporter like domains"/>
    <property type="match status" value="2"/>
</dbReference>
<dbReference type="AlphaFoldDB" id="A0A7M7HH35"/>
<sequence>MKIMDSQSRPRPKKRWLILVGLFAVGYFDIGTLKSLGVFLEEMTDDLQTSLAVVGVAIGLCHGIAHCFAVVNVPLLKRFSAGKLIITGSSIAATGLSLIYFATSGIHFLLLMLLTGFGSSVVILPSHACVIDYFPDHFEIATTIVLLGSGVGMMTLPLLTEQLVMAYSWRGAILILGALNLHSCVTGLLMASSSQQRRVLGEPSTLAGRAQIGEDHEELVSLINEPATVDPHYIADDRNDDGVFCFIAIIARAAKKIFLDIFDIKVFRDCPRFITICMTHFILAVSFYGWIVFLIPNAEAKGISPGRAVLLTTIGGAANIFGRLTVGFQAARLNLKPQVTYCFISIVSAGAFFCNFFTKRFSILSCLAAINGFAIGGKVMSFNLLCKDSVSDERYPAALSFSSLAVGIGEAVGALFIGLLYDYTKSFDIMFCVLGAANILESCIIISPIIMDWMVAMVTPR</sequence>
<dbReference type="OrthoDB" id="410267at2759"/>
<dbReference type="GO" id="GO:0008028">
    <property type="term" value="F:monocarboxylic acid transmembrane transporter activity"/>
    <property type="evidence" value="ECO:0000318"/>
    <property type="project" value="GO_Central"/>
</dbReference>
<dbReference type="FunFam" id="1.20.1250.20:FF:000517">
    <property type="entry name" value="Uncharacterized protein"/>
    <property type="match status" value="1"/>
</dbReference>
<dbReference type="GeneID" id="105438700"/>
<feature type="transmembrane region" description="Helical" evidence="1">
    <location>
        <begin position="171"/>
        <end position="191"/>
    </location>
</feature>
<evidence type="ECO:0000313" key="2">
    <source>
        <dbReference type="EnsemblMetazoa" id="XP_011665151"/>
    </source>
</evidence>
<dbReference type="PANTHER" id="PTHR11360:SF303">
    <property type="entry name" value="MAJOR FACILITATOR SUPERFAMILY (MFS) PROFILE DOMAIN-CONTAINING PROTEIN"/>
    <property type="match status" value="1"/>
</dbReference>
<dbReference type="EnsemblMetazoa" id="XM_011666849">
    <property type="protein sequence ID" value="XP_011665151"/>
    <property type="gene ID" value="LOC105438700"/>
</dbReference>
<feature type="transmembrane region" description="Helical" evidence="1">
    <location>
        <begin position="427"/>
        <end position="451"/>
    </location>
</feature>
<dbReference type="GeneID" id="115924917"/>
<keyword evidence="3" id="KW-1185">Reference proteome</keyword>
<evidence type="ECO:0000256" key="1">
    <source>
        <dbReference type="SAM" id="Phobius"/>
    </source>
</evidence>
<feature type="transmembrane region" description="Helical" evidence="1">
    <location>
        <begin position="51"/>
        <end position="72"/>
    </location>
</feature>
<evidence type="ECO:0000313" key="3">
    <source>
        <dbReference type="Proteomes" id="UP000007110"/>
    </source>
</evidence>
<protein>
    <submittedName>
        <fullName evidence="2">Uncharacterized protein</fullName>
    </submittedName>
</protein>
<feature type="transmembrane region" description="Helical" evidence="1">
    <location>
        <begin position="108"/>
        <end position="131"/>
    </location>
</feature>
<feature type="transmembrane region" description="Helical" evidence="1">
    <location>
        <begin position="138"/>
        <end position="159"/>
    </location>
</feature>
<dbReference type="RefSeq" id="XP_030843641.1">
    <property type="nucleotide sequence ID" value="XM_030987781.1"/>
</dbReference>
<keyword evidence="1" id="KW-0472">Membrane</keyword>
<feature type="transmembrane region" description="Helical" evidence="1">
    <location>
        <begin position="364"/>
        <end position="385"/>
    </location>
</feature>
<proteinExistence type="predicted"/>
<feature type="transmembrane region" description="Helical" evidence="1">
    <location>
        <begin position="16"/>
        <end position="39"/>
    </location>
</feature>
<dbReference type="OMA" id="WGCVVKS"/>
<dbReference type="PANTHER" id="PTHR11360">
    <property type="entry name" value="MONOCARBOXYLATE TRANSPORTER"/>
    <property type="match status" value="1"/>
</dbReference>
<reference evidence="3" key="1">
    <citation type="submission" date="2015-02" db="EMBL/GenBank/DDBJ databases">
        <title>Genome sequencing for Strongylocentrotus purpuratus.</title>
        <authorList>
            <person name="Murali S."/>
            <person name="Liu Y."/>
            <person name="Vee V."/>
            <person name="English A."/>
            <person name="Wang M."/>
            <person name="Skinner E."/>
            <person name="Han Y."/>
            <person name="Muzny D.M."/>
            <person name="Worley K.C."/>
            <person name="Gibbs R.A."/>
        </authorList>
    </citation>
    <scope>NUCLEOTIDE SEQUENCE</scope>
</reference>
<feature type="transmembrane region" description="Helical" evidence="1">
    <location>
        <begin position="84"/>
        <end position="102"/>
    </location>
</feature>
<dbReference type="KEGG" id="spu:105438700"/>
<organism evidence="2 3">
    <name type="scientific">Strongylocentrotus purpuratus</name>
    <name type="common">Purple sea urchin</name>
    <dbReference type="NCBI Taxonomy" id="7668"/>
    <lineage>
        <taxon>Eukaryota</taxon>
        <taxon>Metazoa</taxon>
        <taxon>Echinodermata</taxon>
        <taxon>Eleutherozoa</taxon>
        <taxon>Echinozoa</taxon>
        <taxon>Echinoidea</taxon>
        <taxon>Euechinoidea</taxon>
        <taxon>Echinacea</taxon>
        <taxon>Camarodonta</taxon>
        <taxon>Echinidea</taxon>
        <taxon>Strongylocentrotidae</taxon>
        <taxon>Strongylocentrotus</taxon>
    </lineage>
</organism>
<dbReference type="FunFam" id="1.20.1250.20:FF:000374">
    <property type="entry name" value="Uncharacterized protein"/>
    <property type="match status" value="1"/>
</dbReference>
<feature type="transmembrane region" description="Helical" evidence="1">
    <location>
        <begin position="308"/>
        <end position="326"/>
    </location>
</feature>
<dbReference type="RefSeq" id="XP_011665151.1">
    <property type="nucleotide sequence ID" value="XM_011666849.2"/>
</dbReference>
<dbReference type="EnsemblMetazoa" id="XM_030987781">
    <property type="protein sequence ID" value="XP_030843641"/>
    <property type="gene ID" value="LOC115924917"/>
</dbReference>
<dbReference type="KEGG" id="spu:115924917"/>
<keyword evidence="1" id="KW-1133">Transmembrane helix</keyword>
<dbReference type="InterPro" id="IPR050327">
    <property type="entry name" value="Proton-linked_MCT"/>
</dbReference>
<feature type="transmembrane region" description="Helical" evidence="1">
    <location>
        <begin position="338"/>
        <end position="358"/>
    </location>
</feature>
<reference evidence="2" key="2">
    <citation type="submission" date="2021-01" db="UniProtKB">
        <authorList>
            <consortium name="EnsemblMetazoa"/>
        </authorList>
    </citation>
    <scope>IDENTIFICATION</scope>
</reference>